<evidence type="ECO:0000256" key="5">
    <source>
        <dbReference type="ARBA" id="ARBA00022989"/>
    </source>
</evidence>
<dbReference type="EMBL" id="DWXZ01000085">
    <property type="protein sequence ID" value="HJB37282.1"/>
    <property type="molecule type" value="Genomic_DNA"/>
</dbReference>
<evidence type="ECO:0000256" key="2">
    <source>
        <dbReference type="ARBA" id="ARBA00008335"/>
    </source>
</evidence>
<name>A0A9D2LXF1_9FIRM</name>
<evidence type="ECO:0000256" key="3">
    <source>
        <dbReference type="ARBA" id="ARBA00022448"/>
    </source>
</evidence>
<feature type="transmembrane region" description="Helical" evidence="7">
    <location>
        <begin position="343"/>
        <end position="368"/>
    </location>
</feature>
<feature type="transmembrane region" description="Helical" evidence="7">
    <location>
        <begin position="51"/>
        <end position="69"/>
    </location>
</feature>
<dbReference type="PANTHER" id="PTHR23514">
    <property type="entry name" value="BYPASS OF STOP CODON PROTEIN 6"/>
    <property type="match status" value="1"/>
</dbReference>
<accession>A0A9D2LXF1</accession>
<sequence>MTAQRTYTAKQWRHTQYASYFGYITQAIVNNLAPLLFLIFQDVYGIPLEKITLLVTVNFCVQLLVDMVAARFVDKIGYRPCIVAAHLFAAAGLAGLGLLPRLLPDPFVGLLGAVFLYAIGGGLIEVLISPIVEACPTDNKASVMSLLHSFYCWGSVGVILLSTLFLQLFGKGSWTVLALLWALLPLANALWFTKVPIAHLTEEGEGLPLGKLLTNKLFWIFAALMFAAGACELSMSQWASAFAESGLGVSKTVGDLAGPCLFAVLMGCARVIYAKFGDRLNLLNTQMLSAGLCVVAYLLAALSPNPLLALLGCGLCGLSVGILWPGTISVASRSLPKGGTAMFALLALFGDLGCSGGPTLVGMVSGAFGGELKTGLLFAVVFPVFLIAAALACKRALRHRKAQ</sequence>
<dbReference type="InterPro" id="IPR036259">
    <property type="entry name" value="MFS_trans_sf"/>
</dbReference>
<organism evidence="8 9">
    <name type="scientific">Candidatus Acutalibacter ornithocaccae</name>
    <dbReference type="NCBI Taxonomy" id="2838416"/>
    <lineage>
        <taxon>Bacteria</taxon>
        <taxon>Bacillati</taxon>
        <taxon>Bacillota</taxon>
        <taxon>Clostridia</taxon>
        <taxon>Eubacteriales</taxon>
        <taxon>Acutalibacteraceae</taxon>
        <taxon>Acutalibacter</taxon>
    </lineage>
</organism>
<evidence type="ECO:0000256" key="4">
    <source>
        <dbReference type="ARBA" id="ARBA00022692"/>
    </source>
</evidence>
<evidence type="ECO:0000313" key="8">
    <source>
        <dbReference type="EMBL" id="HJB37282.1"/>
    </source>
</evidence>
<dbReference type="InterPro" id="IPR011701">
    <property type="entry name" value="MFS"/>
</dbReference>
<comment type="caution">
    <text evidence="8">The sequence shown here is derived from an EMBL/GenBank/DDBJ whole genome shotgun (WGS) entry which is preliminary data.</text>
</comment>
<feature type="transmembrane region" description="Helical" evidence="7">
    <location>
        <begin position="176"/>
        <end position="197"/>
    </location>
</feature>
<keyword evidence="6 7" id="KW-0472">Membrane</keyword>
<dbReference type="InterPro" id="IPR051788">
    <property type="entry name" value="MFS_Transporter"/>
</dbReference>
<evidence type="ECO:0000256" key="6">
    <source>
        <dbReference type="ARBA" id="ARBA00023136"/>
    </source>
</evidence>
<evidence type="ECO:0000256" key="7">
    <source>
        <dbReference type="SAM" id="Phobius"/>
    </source>
</evidence>
<feature type="transmembrane region" description="Helical" evidence="7">
    <location>
        <begin position="308"/>
        <end position="331"/>
    </location>
</feature>
<dbReference type="GO" id="GO:0022857">
    <property type="term" value="F:transmembrane transporter activity"/>
    <property type="evidence" value="ECO:0007669"/>
    <property type="project" value="InterPro"/>
</dbReference>
<dbReference type="AlphaFoldDB" id="A0A9D2LXF1"/>
<keyword evidence="4 7" id="KW-0812">Transmembrane</keyword>
<dbReference type="PANTHER" id="PTHR23514:SF3">
    <property type="entry name" value="BYPASS OF STOP CODON PROTEIN 6"/>
    <property type="match status" value="1"/>
</dbReference>
<dbReference type="Gene3D" id="1.20.1250.20">
    <property type="entry name" value="MFS general substrate transporter like domains"/>
    <property type="match status" value="1"/>
</dbReference>
<evidence type="ECO:0000313" key="9">
    <source>
        <dbReference type="Proteomes" id="UP000824214"/>
    </source>
</evidence>
<dbReference type="Proteomes" id="UP000824214">
    <property type="component" value="Unassembled WGS sequence"/>
</dbReference>
<reference evidence="8" key="1">
    <citation type="journal article" date="2021" name="PeerJ">
        <title>Extensive microbial diversity within the chicken gut microbiome revealed by metagenomics and culture.</title>
        <authorList>
            <person name="Gilroy R."/>
            <person name="Ravi A."/>
            <person name="Getino M."/>
            <person name="Pursley I."/>
            <person name="Horton D.L."/>
            <person name="Alikhan N.F."/>
            <person name="Baker D."/>
            <person name="Gharbi K."/>
            <person name="Hall N."/>
            <person name="Watson M."/>
            <person name="Adriaenssens E.M."/>
            <person name="Foster-Nyarko E."/>
            <person name="Jarju S."/>
            <person name="Secka A."/>
            <person name="Antonio M."/>
            <person name="Oren A."/>
            <person name="Chaudhuri R.R."/>
            <person name="La Ragione R."/>
            <person name="Hildebrand F."/>
            <person name="Pallen M.J."/>
        </authorList>
    </citation>
    <scope>NUCLEOTIDE SEQUENCE</scope>
    <source>
        <strain evidence="8">ChiBcolR8-3208</strain>
    </source>
</reference>
<protein>
    <submittedName>
        <fullName evidence="8">MFS transporter</fullName>
    </submittedName>
</protein>
<reference evidence="8" key="2">
    <citation type="submission" date="2021-04" db="EMBL/GenBank/DDBJ databases">
        <authorList>
            <person name="Gilroy R."/>
        </authorList>
    </citation>
    <scope>NUCLEOTIDE SEQUENCE</scope>
    <source>
        <strain evidence="8">ChiBcolR8-3208</strain>
    </source>
</reference>
<keyword evidence="5 7" id="KW-1133">Transmembrane helix</keyword>
<comment type="subcellular location">
    <subcellularLocation>
        <location evidence="1">Cell membrane</location>
        <topology evidence="1">Multi-pass membrane protein</topology>
    </subcellularLocation>
</comment>
<gene>
    <name evidence="8" type="ORF">H9942_04345</name>
</gene>
<feature type="transmembrane region" description="Helical" evidence="7">
    <location>
        <begin position="81"/>
        <end position="100"/>
    </location>
</feature>
<comment type="similarity">
    <text evidence="2">Belongs to the major facilitator superfamily.</text>
</comment>
<feature type="transmembrane region" description="Helical" evidence="7">
    <location>
        <begin position="150"/>
        <end position="170"/>
    </location>
</feature>
<evidence type="ECO:0000256" key="1">
    <source>
        <dbReference type="ARBA" id="ARBA00004651"/>
    </source>
</evidence>
<feature type="transmembrane region" description="Helical" evidence="7">
    <location>
        <begin position="374"/>
        <end position="393"/>
    </location>
</feature>
<proteinExistence type="inferred from homology"/>
<feature type="transmembrane region" description="Helical" evidence="7">
    <location>
        <begin position="106"/>
        <end position="129"/>
    </location>
</feature>
<feature type="transmembrane region" description="Helical" evidence="7">
    <location>
        <begin position="280"/>
        <end position="302"/>
    </location>
</feature>
<dbReference type="SUPFAM" id="SSF103473">
    <property type="entry name" value="MFS general substrate transporter"/>
    <property type="match status" value="1"/>
</dbReference>
<dbReference type="Pfam" id="PF07690">
    <property type="entry name" value="MFS_1"/>
    <property type="match status" value="1"/>
</dbReference>
<dbReference type="GO" id="GO:0005886">
    <property type="term" value="C:plasma membrane"/>
    <property type="evidence" value="ECO:0007669"/>
    <property type="project" value="UniProtKB-SubCell"/>
</dbReference>
<feature type="transmembrane region" description="Helical" evidence="7">
    <location>
        <begin position="217"/>
        <end position="236"/>
    </location>
</feature>
<feature type="transmembrane region" description="Helical" evidence="7">
    <location>
        <begin position="20"/>
        <end position="39"/>
    </location>
</feature>
<keyword evidence="3" id="KW-0813">Transport</keyword>
<feature type="transmembrane region" description="Helical" evidence="7">
    <location>
        <begin position="256"/>
        <end position="273"/>
    </location>
</feature>